<gene>
    <name evidence="1" type="ORF">SAMN05421677_106152</name>
</gene>
<dbReference type="STRING" id="240303.SAMN05421677_106152"/>
<dbReference type="OrthoDB" id="2943866at2"/>
<evidence type="ECO:0000313" key="2">
    <source>
        <dbReference type="Proteomes" id="UP000198860"/>
    </source>
</evidence>
<accession>A0A1H0KZ47</accession>
<name>A0A1H0KZ47_HALAD</name>
<organism evidence="1 2">
    <name type="scientific">Halobacillus aidingensis</name>
    <dbReference type="NCBI Taxonomy" id="240303"/>
    <lineage>
        <taxon>Bacteria</taxon>
        <taxon>Bacillati</taxon>
        <taxon>Bacillota</taxon>
        <taxon>Bacilli</taxon>
        <taxon>Bacillales</taxon>
        <taxon>Bacillaceae</taxon>
        <taxon>Halobacillus</taxon>
    </lineage>
</organism>
<dbReference type="EMBL" id="FNIZ01000006">
    <property type="protein sequence ID" value="SDO61052.1"/>
    <property type="molecule type" value="Genomic_DNA"/>
</dbReference>
<dbReference type="Proteomes" id="UP000198860">
    <property type="component" value="Unassembled WGS sequence"/>
</dbReference>
<dbReference type="AlphaFoldDB" id="A0A1H0KZ47"/>
<protein>
    <recommendedName>
        <fullName evidence="3">Spore germination protein gerPA/gerPF</fullName>
    </recommendedName>
</protein>
<evidence type="ECO:0008006" key="3">
    <source>
        <dbReference type="Google" id="ProtNLM"/>
    </source>
</evidence>
<keyword evidence="2" id="KW-1185">Reference proteome</keyword>
<dbReference type="RefSeq" id="WP_089652032.1">
    <property type="nucleotide sequence ID" value="NZ_FNIZ01000006.1"/>
</dbReference>
<proteinExistence type="predicted"/>
<evidence type="ECO:0000313" key="1">
    <source>
        <dbReference type="EMBL" id="SDO61052.1"/>
    </source>
</evidence>
<sequence>MPVSVVFNQIAVNSITENGIISTGQNNQPDWSWQGKNNNAAGIPVGFFIATNNVNTIIDNDVNDTPIVNPTVSNPQPNVQY</sequence>
<reference evidence="2" key="1">
    <citation type="submission" date="2016-10" db="EMBL/GenBank/DDBJ databases">
        <authorList>
            <person name="Varghese N."/>
            <person name="Submissions S."/>
        </authorList>
    </citation>
    <scope>NUCLEOTIDE SEQUENCE [LARGE SCALE GENOMIC DNA]</scope>
    <source>
        <strain evidence="2">CGMCC 1.3703</strain>
    </source>
</reference>